<dbReference type="Proteomes" id="UP000325182">
    <property type="component" value="Unassembled WGS sequence"/>
</dbReference>
<dbReference type="AlphaFoldDB" id="A0A5D4M833"/>
<sequence>MEKVIRKAYHNHTPLEIIYKTDEEVFSKRTIYILKTEKASLTAYCYLRNQIRTFNMENILAAFPADRVPRPSLLNKYESSKKHQNNRTQTF</sequence>
<evidence type="ECO:0008006" key="3">
    <source>
        <dbReference type="Google" id="ProtNLM"/>
    </source>
</evidence>
<dbReference type="EMBL" id="VTEG01000018">
    <property type="protein sequence ID" value="TYR97637.1"/>
    <property type="molecule type" value="Genomic_DNA"/>
</dbReference>
<name>A0A5D4M833_9BACI</name>
<evidence type="ECO:0000313" key="1">
    <source>
        <dbReference type="EMBL" id="TYR97637.1"/>
    </source>
</evidence>
<organism evidence="1 2">
    <name type="scientific">Rossellomorea vietnamensis</name>
    <dbReference type="NCBI Taxonomy" id="218284"/>
    <lineage>
        <taxon>Bacteria</taxon>
        <taxon>Bacillati</taxon>
        <taxon>Bacillota</taxon>
        <taxon>Bacilli</taxon>
        <taxon>Bacillales</taxon>
        <taxon>Bacillaceae</taxon>
        <taxon>Rossellomorea</taxon>
    </lineage>
</organism>
<proteinExistence type="predicted"/>
<protein>
    <recommendedName>
        <fullName evidence="3">WYL domain-containing protein</fullName>
    </recommendedName>
</protein>
<gene>
    <name evidence="1" type="ORF">FZC84_18330</name>
</gene>
<comment type="caution">
    <text evidence="1">The sequence shown here is derived from an EMBL/GenBank/DDBJ whole genome shotgun (WGS) entry which is preliminary data.</text>
</comment>
<accession>A0A5D4M833</accession>
<dbReference type="RefSeq" id="WP_148954826.1">
    <property type="nucleotide sequence ID" value="NZ_VTEG01000018.1"/>
</dbReference>
<reference evidence="1 2" key="1">
    <citation type="submission" date="2019-08" db="EMBL/GenBank/DDBJ databases">
        <title>Bacillus genomes from the desert of Cuatro Cienegas, Coahuila.</title>
        <authorList>
            <person name="Olmedo-Alvarez G."/>
        </authorList>
    </citation>
    <scope>NUCLEOTIDE SEQUENCE [LARGE SCALE GENOMIC DNA]</scope>
    <source>
        <strain evidence="1 2">CH128b_4D</strain>
    </source>
</reference>
<evidence type="ECO:0000313" key="2">
    <source>
        <dbReference type="Proteomes" id="UP000325182"/>
    </source>
</evidence>